<feature type="compositionally biased region" description="Basic and acidic residues" evidence="1">
    <location>
        <begin position="53"/>
        <end position="82"/>
    </location>
</feature>
<proteinExistence type="predicted"/>
<evidence type="ECO:0000313" key="2">
    <source>
        <dbReference type="EMBL" id="QTO22002.1"/>
    </source>
</evidence>
<reference evidence="2" key="2">
    <citation type="submission" date="2021-03" db="EMBL/GenBank/DDBJ databases">
        <title>Complete genome sequence of Burkholderia seminalis 869T2.</title>
        <authorList>
            <person name="Hung S.-H."/>
            <person name="Huang C.-T."/>
            <person name="Huang C.-C."/>
            <person name="Kuo C.-H."/>
        </authorList>
    </citation>
    <scope>NUCLEOTIDE SEQUENCE</scope>
    <source>
        <strain evidence="2">869T2</strain>
    </source>
</reference>
<reference evidence="2" key="1">
    <citation type="submission" date="2014-04" db="EMBL/GenBank/DDBJ databases">
        <authorList>
            <person name="Ho Y.-N."/>
            <person name="Huang C.-C."/>
        </authorList>
    </citation>
    <scope>NUCLEOTIDE SEQUENCE</scope>
    <source>
        <strain evidence="2">869T2</strain>
    </source>
</reference>
<name>A0A8A8DBG8_9BURK</name>
<feature type="region of interest" description="Disordered" evidence="1">
    <location>
        <begin position="51"/>
        <end position="93"/>
    </location>
</feature>
<keyword evidence="3" id="KW-1185">Reference proteome</keyword>
<protein>
    <submittedName>
        <fullName evidence="2">Uncharacterized protein</fullName>
    </submittedName>
</protein>
<organism evidence="2 3">
    <name type="scientific">Burkholderia seminalis</name>
    <dbReference type="NCBI Taxonomy" id="488731"/>
    <lineage>
        <taxon>Bacteria</taxon>
        <taxon>Pseudomonadati</taxon>
        <taxon>Pseudomonadota</taxon>
        <taxon>Betaproteobacteria</taxon>
        <taxon>Burkholderiales</taxon>
        <taxon>Burkholderiaceae</taxon>
        <taxon>Burkholderia</taxon>
        <taxon>Burkholderia cepacia complex</taxon>
    </lineage>
</organism>
<dbReference type="EMBL" id="CP072521">
    <property type="protein sequence ID" value="QTO22002.1"/>
    <property type="molecule type" value="Genomic_DNA"/>
</dbReference>
<gene>
    <name evidence="2" type="ORF">DT99_019010</name>
</gene>
<accession>A0A8A8DBG8</accession>
<evidence type="ECO:0000256" key="1">
    <source>
        <dbReference type="SAM" id="MobiDB-lite"/>
    </source>
</evidence>
<evidence type="ECO:0000313" key="3">
    <source>
        <dbReference type="Proteomes" id="UP000027834"/>
    </source>
</evidence>
<dbReference type="AlphaFoldDB" id="A0A8A8DBG8"/>
<dbReference type="RefSeq" id="WP_154233746.1">
    <property type="nucleotide sequence ID" value="NZ_CP072521.1"/>
</dbReference>
<dbReference type="Proteomes" id="UP000027834">
    <property type="component" value="Chromosome 2"/>
</dbReference>
<sequence>MIFAIDSAKTAKRAIVSAAGGARKHLDCDRRHEENARRINALRCVPMHRAKRGERTTVRGRDPLRAARDIDMRKTSLDRPDPDGYMPSLFSTD</sequence>